<reference evidence="1" key="1">
    <citation type="submission" date="2021-01" db="EMBL/GenBank/DDBJ databases">
        <authorList>
            <consortium name="Genoscope - CEA"/>
            <person name="William W."/>
        </authorList>
    </citation>
    <scope>NUCLEOTIDE SEQUENCE</scope>
</reference>
<comment type="caution">
    <text evidence="1">The sequence shown here is derived from an EMBL/GenBank/DDBJ whole genome shotgun (WGS) entry which is preliminary data.</text>
</comment>
<gene>
    <name evidence="1" type="ORF">PPENT_87.1.T0300332</name>
</gene>
<sequence>MAPHKYQCYRKLCLECLFEHEVDIKQTVPLKKFQEMVIMRLKEYKIDQTSELTKQKMNFKLILSQTQIMLMKIWEELQESIQQIYDIIEIEDKSYIKIINHNINPAEFSNTDLEKLKLEKLKNFLDQKVKNFCEKLKKEFKDIVQFNKIEPISQVNQIDGQNSALTEILASLKDIDVQKLTVINNQMRREKISDIVGFLSVTQKQLEQYFGKKNAKNDLRNNIKSITDVIKIFKNITLIKTIIQLNFIKRLQMISSKKQKKIIKSLNFQNSQLIQQLQIIFLANVDQFHQIYQF</sequence>
<proteinExistence type="predicted"/>
<evidence type="ECO:0000313" key="1">
    <source>
        <dbReference type="EMBL" id="CAD8157759.1"/>
    </source>
</evidence>
<evidence type="ECO:0000313" key="2">
    <source>
        <dbReference type="Proteomes" id="UP000689195"/>
    </source>
</evidence>
<name>A0A8S1U2W6_9CILI</name>
<organism evidence="1 2">
    <name type="scientific">Paramecium pentaurelia</name>
    <dbReference type="NCBI Taxonomy" id="43138"/>
    <lineage>
        <taxon>Eukaryota</taxon>
        <taxon>Sar</taxon>
        <taxon>Alveolata</taxon>
        <taxon>Ciliophora</taxon>
        <taxon>Intramacronucleata</taxon>
        <taxon>Oligohymenophorea</taxon>
        <taxon>Peniculida</taxon>
        <taxon>Parameciidae</taxon>
        <taxon>Paramecium</taxon>
    </lineage>
</organism>
<dbReference type="EMBL" id="CAJJDO010000030">
    <property type="protein sequence ID" value="CAD8157759.1"/>
    <property type="molecule type" value="Genomic_DNA"/>
</dbReference>
<keyword evidence="2" id="KW-1185">Reference proteome</keyword>
<dbReference type="Proteomes" id="UP000689195">
    <property type="component" value="Unassembled WGS sequence"/>
</dbReference>
<accession>A0A8S1U2W6</accession>
<dbReference type="AlphaFoldDB" id="A0A8S1U2W6"/>
<protein>
    <submittedName>
        <fullName evidence="1">Uncharacterized protein</fullName>
    </submittedName>
</protein>